<evidence type="ECO:0000313" key="4">
    <source>
        <dbReference type="EMBL" id="XCH49131.1"/>
    </source>
</evidence>
<protein>
    <submittedName>
        <fullName evidence="4">TIGR03986 family CRISPR-associated RAMP protein</fullName>
    </submittedName>
</protein>
<accession>A0AAU8H5S4</accession>
<sequence>MEKAKLQITKTKKGEFEARLIFQNNKSMPVSGFRPKDNTLDGKEVEVQRENGQVVKILCEGKEIYTKRSSSPQRDLQTRHSQRNPRPASNDIYARAPYNFIPLNHKVVHVDNPPDFDRYHTDRFTGYIDLEIKTLTPFYIRDTLTEDEYKEKIRIEKEKDQQYINPDFFSPGGLLRIPGSSLRGMIRTMVEIMSYGKFGFFEDSRLYYRGLADKCKNLRQEYQRKMSSFDKNSKKTQYKMSAGILTKKGFDYFITPAKGFRQILKSEARQMIEQTGKRYEDFKFYKVNNGYIVVSGPMENKKRDWFIEYPDKDAKAFKIPEIDIQNYKDDKNRSDKVPDLLKLAKDGVPCFYVRYKDTKGEDRISFGHTGMFRLAYEKTIGDHVPAELKKAVLDIPEAIFGNEKTYASRVFFEDAYLEGNPEDAIMPSVIPQILSGPKPTSFQHYLEQRPENLKDHPKNLAHYNSANPIRGYKLYWHRDGNGWEEVEISYDEKEFNELLKKHLIRKEDFQPYILEEKNKKIKINLTNLPDNLRNIIYQSIGIYETQHTILTPIKPGSIFQGRIRFENLSRVELGALLFALSLPDGLAHKLGMGKPLGLGSVEIKPRLYLSNRQNRYQDLFSEWNGLDDKTSEIEGFKKAFEEYVFEKLQENRSSLWETDRLRQLKKMLDFAHRPANKKTEYMELGEFRQRKVLNKPEEIL</sequence>
<dbReference type="InterPro" id="IPR005537">
    <property type="entry name" value="RAMP_III_fam"/>
</dbReference>
<reference evidence="4" key="1">
    <citation type="submission" date="2024-01" db="EMBL/GenBank/DDBJ databases">
        <title>The first autotrophic representatives of the genus Thermodesulfovibrio.</title>
        <authorList>
            <person name="Maltseva A.I."/>
            <person name="Elcheninov A.G."/>
            <person name="Kublanov I.V."/>
            <person name="Lebedinsky A.V."/>
            <person name="Frolov E.N."/>
        </authorList>
    </citation>
    <scope>NUCLEOTIDE SEQUENCE</scope>
    <source>
        <strain evidence="4">3462-1</strain>
    </source>
</reference>
<dbReference type="GO" id="GO:0051607">
    <property type="term" value="P:defense response to virus"/>
    <property type="evidence" value="ECO:0007669"/>
    <property type="project" value="UniProtKB-KW"/>
</dbReference>
<dbReference type="RefSeq" id="WP_353686764.1">
    <property type="nucleotide sequence ID" value="NZ_CP144374.1"/>
</dbReference>
<evidence type="ECO:0000256" key="1">
    <source>
        <dbReference type="ARBA" id="ARBA00023118"/>
    </source>
</evidence>
<feature type="domain" description="CRISPR type III-associated protein" evidence="3">
    <location>
        <begin position="370"/>
        <end position="602"/>
    </location>
</feature>
<dbReference type="AlphaFoldDB" id="A0AAU8H5S4"/>
<name>A0AAU8H5S4_9BACT</name>
<organism evidence="4">
    <name type="scientific">Thermodesulfovibrio obliviosus</name>
    <dbReference type="NCBI Taxonomy" id="3118332"/>
    <lineage>
        <taxon>Bacteria</taxon>
        <taxon>Pseudomonadati</taxon>
        <taxon>Nitrospirota</taxon>
        <taxon>Thermodesulfovibrionia</taxon>
        <taxon>Thermodesulfovibrionales</taxon>
        <taxon>Thermodesulfovibrionaceae</taxon>
        <taxon>Thermodesulfovibrio</taxon>
    </lineage>
</organism>
<feature type="domain" description="CRISPR type III-associated protein" evidence="3">
    <location>
        <begin position="131"/>
        <end position="209"/>
    </location>
</feature>
<evidence type="ECO:0000256" key="2">
    <source>
        <dbReference type="SAM" id="MobiDB-lite"/>
    </source>
</evidence>
<dbReference type="Pfam" id="PF03787">
    <property type="entry name" value="RAMPs"/>
    <property type="match status" value="2"/>
</dbReference>
<dbReference type="EMBL" id="CP144374">
    <property type="protein sequence ID" value="XCH49131.1"/>
    <property type="molecule type" value="Genomic_DNA"/>
</dbReference>
<dbReference type="NCBIfam" id="TIGR03986">
    <property type="entry name" value="TIGR03986 family CRISPR-associated RAMP protein"/>
    <property type="match status" value="1"/>
</dbReference>
<dbReference type="KEGG" id="tob:V4D31_02975"/>
<feature type="region of interest" description="Disordered" evidence="2">
    <location>
        <begin position="68"/>
        <end position="91"/>
    </location>
</feature>
<keyword evidence="1" id="KW-0051">Antiviral defense</keyword>
<dbReference type="InterPro" id="IPR023825">
    <property type="entry name" value="CRISPR-assoc_RAMP_BGP1436"/>
</dbReference>
<gene>
    <name evidence="4" type="ORF">V4D31_02975</name>
</gene>
<evidence type="ECO:0000259" key="3">
    <source>
        <dbReference type="Pfam" id="PF03787"/>
    </source>
</evidence>
<proteinExistence type="predicted"/>